<proteinExistence type="predicted"/>
<evidence type="ECO:0000313" key="5">
    <source>
        <dbReference type="EMBL" id="CAH9085714.1"/>
    </source>
</evidence>
<dbReference type="InterPro" id="IPR006525">
    <property type="entry name" value="Cystatin-related_pln"/>
</dbReference>
<feature type="domain" description="Cystatin" evidence="4">
    <location>
        <begin position="190"/>
        <end position="254"/>
    </location>
</feature>
<keyword evidence="1" id="KW-0646">Protease inhibitor</keyword>
<dbReference type="NCBIfam" id="TIGR01638">
    <property type="entry name" value="Atha_cystat_rel"/>
    <property type="match status" value="1"/>
</dbReference>
<reference evidence="5" key="1">
    <citation type="submission" date="2022-07" db="EMBL/GenBank/DDBJ databases">
        <authorList>
            <person name="Macas J."/>
            <person name="Novak P."/>
            <person name="Neumann P."/>
        </authorList>
    </citation>
    <scope>NUCLEOTIDE SEQUENCE</scope>
</reference>
<dbReference type="Pfam" id="PF00031">
    <property type="entry name" value="Cystatin"/>
    <property type="match status" value="1"/>
</dbReference>
<protein>
    <recommendedName>
        <fullName evidence="4">Cystatin domain-containing protein</fullName>
    </recommendedName>
</protein>
<dbReference type="AlphaFoldDB" id="A0AAV0CZ33"/>
<comment type="caution">
    <text evidence="5">The sequence shown here is derived from an EMBL/GenBank/DDBJ whole genome shotgun (WGS) entry which is preliminary data.</text>
</comment>
<accession>A0AAV0CZ33</accession>
<feature type="region of interest" description="Disordered" evidence="3">
    <location>
        <begin position="116"/>
        <end position="141"/>
    </location>
</feature>
<dbReference type="InterPro" id="IPR046350">
    <property type="entry name" value="Cystatin_sf"/>
</dbReference>
<gene>
    <name evidence="6" type="ORF">CEPIT_LOCUS28908</name>
    <name evidence="5" type="ORF">CEPIT_LOCUS9496</name>
</gene>
<dbReference type="SUPFAM" id="SSF54403">
    <property type="entry name" value="Cystatin/monellin"/>
    <property type="match status" value="1"/>
</dbReference>
<evidence type="ECO:0000313" key="6">
    <source>
        <dbReference type="EMBL" id="CAH9128208.1"/>
    </source>
</evidence>
<evidence type="ECO:0000256" key="2">
    <source>
        <dbReference type="ARBA" id="ARBA00022704"/>
    </source>
</evidence>
<dbReference type="PANTHER" id="PTHR31228:SF22">
    <property type="entry name" value="CYSTATIN_MONELLIN SUPERFAMILY PROTEIN"/>
    <property type="match status" value="1"/>
</dbReference>
<feature type="compositionally biased region" description="Basic and acidic residues" evidence="3">
    <location>
        <begin position="64"/>
        <end position="76"/>
    </location>
</feature>
<sequence>MEKIGNDPAPDCCEFPLKRYKTHQSSPISKTFLLHCGDQKAADDSLESGEEKLIDGSNNSTARHVSDPESMEEKLGDGSSGITMPSEEEEMSSDEERDGGDFEVGVIYADNDCYESMEDDDEKTYDSTATNDSDDSYAGNMSDYESKKEYKKAKKYNKVLSETDGFGVITVIPKGVINGIWPIKLKGTHQSRLEKYTDMAIQKYNSENDTSLEFVGIVRANLGMGSGYIYYITFRARDTVSGVVNAYEAKAFHSYVSESEHYVLFVRLAEEQVPSFLISKQIA</sequence>
<dbReference type="InterPro" id="IPR000010">
    <property type="entry name" value="Cystatin_dom"/>
</dbReference>
<dbReference type="Gene3D" id="3.10.450.10">
    <property type="match status" value="1"/>
</dbReference>
<organism evidence="5 7">
    <name type="scientific">Cuscuta epithymum</name>
    <dbReference type="NCBI Taxonomy" id="186058"/>
    <lineage>
        <taxon>Eukaryota</taxon>
        <taxon>Viridiplantae</taxon>
        <taxon>Streptophyta</taxon>
        <taxon>Embryophyta</taxon>
        <taxon>Tracheophyta</taxon>
        <taxon>Spermatophyta</taxon>
        <taxon>Magnoliopsida</taxon>
        <taxon>eudicotyledons</taxon>
        <taxon>Gunneridae</taxon>
        <taxon>Pentapetalae</taxon>
        <taxon>asterids</taxon>
        <taxon>lamiids</taxon>
        <taxon>Solanales</taxon>
        <taxon>Convolvulaceae</taxon>
        <taxon>Cuscuteae</taxon>
        <taxon>Cuscuta</taxon>
        <taxon>Cuscuta subgen. Cuscuta</taxon>
    </lineage>
</organism>
<feature type="compositionally biased region" description="Basic and acidic residues" evidence="3">
    <location>
        <begin position="40"/>
        <end position="54"/>
    </location>
</feature>
<dbReference type="PANTHER" id="PTHR31228">
    <property type="entry name" value="CYSTATIN/MONELLIN SUPERFAMILY PROTEIN"/>
    <property type="match status" value="1"/>
</dbReference>
<keyword evidence="2" id="KW-0789">Thiol protease inhibitor</keyword>
<feature type="region of interest" description="Disordered" evidence="3">
    <location>
        <begin position="40"/>
        <end position="99"/>
    </location>
</feature>
<dbReference type="Proteomes" id="UP001152523">
    <property type="component" value="Unassembled WGS sequence"/>
</dbReference>
<dbReference type="EMBL" id="CAMAPF010000053">
    <property type="protein sequence ID" value="CAH9085714.1"/>
    <property type="molecule type" value="Genomic_DNA"/>
</dbReference>
<evidence type="ECO:0000259" key="4">
    <source>
        <dbReference type="Pfam" id="PF00031"/>
    </source>
</evidence>
<name>A0AAV0CZ33_9ASTE</name>
<feature type="compositionally biased region" description="Acidic residues" evidence="3">
    <location>
        <begin position="86"/>
        <end position="98"/>
    </location>
</feature>
<evidence type="ECO:0000313" key="7">
    <source>
        <dbReference type="Proteomes" id="UP001152523"/>
    </source>
</evidence>
<dbReference type="EMBL" id="CAMAPF010000949">
    <property type="protein sequence ID" value="CAH9128208.1"/>
    <property type="molecule type" value="Genomic_DNA"/>
</dbReference>
<dbReference type="GO" id="GO:0004869">
    <property type="term" value="F:cysteine-type endopeptidase inhibitor activity"/>
    <property type="evidence" value="ECO:0007669"/>
    <property type="project" value="UniProtKB-KW"/>
</dbReference>
<keyword evidence="7" id="KW-1185">Reference proteome</keyword>
<evidence type="ECO:0000256" key="1">
    <source>
        <dbReference type="ARBA" id="ARBA00022690"/>
    </source>
</evidence>
<evidence type="ECO:0000256" key="3">
    <source>
        <dbReference type="SAM" id="MobiDB-lite"/>
    </source>
</evidence>